<feature type="domain" description="PH" evidence="5">
    <location>
        <begin position="353"/>
        <end position="464"/>
    </location>
</feature>
<name>A0A7S0VJG9_9CRYP</name>
<dbReference type="PANTHER" id="PTHR23164">
    <property type="entry name" value="EARLY ENDOSOME ANTIGEN 1"/>
    <property type="match status" value="1"/>
</dbReference>
<dbReference type="InterPro" id="IPR001849">
    <property type="entry name" value="PH_domain"/>
</dbReference>
<evidence type="ECO:0000313" key="7">
    <source>
        <dbReference type="EMBL" id="CAD8788479.1"/>
    </source>
</evidence>
<keyword evidence="3" id="KW-0862">Zinc</keyword>
<dbReference type="GO" id="GO:0008270">
    <property type="term" value="F:zinc ion binding"/>
    <property type="evidence" value="ECO:0007669"/>
    <property type="project" value="UniProtKB-KW"/>
</dbReference>
<dbReference type="InterPro" id="IPR017455">
    <property type="entry name" value="Znf_FYVE-rel"/>
</dbReference>
<evidence type="ECO:0000259" key="6">
    <source>
        <dbReference type="PROSITE" id="PS50178"/>
    </source>
</evidence>
<dbReference type="EMBL" id="HBFN01009153">
    <property type="protein sequence ID" value="CAD8788479.1"/>
    <property type="molecule type" value="Transcribed_RNA"/>
</dbReference>
<evidence type="ECO:0000256" key="1">
    <source>
        <dbReference type="ARBA" id="ARBA00022723"/>
    </source>
</evidence>
<dbReference type="Gene3D" id="3.30.40.10">
    <property type="entry name" value="Zinc/RING finger domain, C3HC4 (zinc finger)"/>
    <property type="match status" value="1"/>
</dbReference>
<dbReference type="InterPro" id="IPR000306">
    <property type="entry name" value="Znf_FYVE"/>
</dbReference>
<proteinExistence type="predicted"/>
<reference evidence="7" key="1">
    <citation type="submission" date="2021-01" db="EMBL/GenBank/DDBJ databases">
        <authorList>
            <person name="Corre E."/>
            <person name="Pelletier E."/>
            <person name="Niang G."/>
            <person name="Scheremetjew M."/>
            <person name="Finn R."/>
            <person name="Kale V."/>
            <person name="Holt S."/>
            <person name="Cochrane G."/>
            <person name="Meng A."/>
            <person name="Brown T."/>
            <person name="Cohen L."/>
        </authorList>
    </citation>
    <scope>NUCLEOTIDE SEQUENCE</scope>
    <source>
        <strain evidence="7">CCMP443</strain>
    </source>
</reference>
<dbReference type="InterPro" id="IPR011993">
    <property type="entry name" value="PH-like_dom_sf"/>
</dbReference>
<organism evidence="7">
    <name type="scientific">Hemiselmis tepida</name>
    <dbReference type="NCBI Taxonomy" id="464990"/>
    <lineage>
        <taxon>Eukaryota</taxon>
        <taxon>Cryptophyceae</taxon>
        <taxon>Cryptomonadales</taxon>
        <taxon>Hemiselmidaceae</taxon>
        <taxon>Hemiselmis</taxon>
    </lineage>
</organism>
<dbReference type="PROSITE" id="PS50178">
    <property type="entry name" value="ZF_FYVE"/>
    <property type="match status" value="1"/>
</dbReference>
<dbReference type="Gene3D" id="1.20.1270.60">
    <property type="entry name" value="Arfaptin homology (AH) domain/BAR domain"/>
    <property type="match status" value="1"/>
</dbReference>
<keyword evidence="2 4" id="KW-0863">Zinc-finger</keyword>
<dbReference type="InterPro" id="IPR027267">
    <property type="entry name" value="AH/BAR_dom_sf"/>
</dbReference>
<dbReference type="SUPFAM" id="SSF50729">
    <property type="entry name" value="PH domain-like"/>
    <property type="match status" value="1"/>
</dbReference>
<dbReference type="AlphaFoldDB" id="A0A7S0VJG9"/>
<dbReference type="SMART" id="SM00233">
    <property type="entry name" value="PH"/>
    <property type="match status" value="1"/>
</dbReference>
<dbReference type="Gene3D" id="2.30.29.30">
    <property type="entry name" value="Pleckstrin-homology domain (PH domain)/Phosphotyrosine-binding domain (PTB)"/>
    <property type="match status" value="1"/>
</dbReference>
<evidence type="ECO:0000256" key="2">
    <source>
        <dbReference type="ARBA" id="ARBA00022771"/>
    </source>
</evidence>
<dbReference type="SMART" id="SM00064">
    <property type="entry name" value="FYVE"/>
    <property type="match status" value="1"/>
</dbReference>
<evidence type="ECO:0000256" key="4">
    <source>
        <dbReference type="PROSITE-ProRule" id="PRU00091"/>
    </source>
</evidence>
<dbReference type="PANTHER" id="PTHR23164:SF30">
    <property type="entry name" value="EARLY ENDOSOME ANTIGEN 1"/>
    <property type="match status" value="1"/>
</dbReference>
<dbReference type="SUPFAM" id="SSF57903">
    <property type="entry name" value="FYVE/PHD zinc finger"/>
    <property type="match status" value="1"/>
</dbReference>
<evidence type="ECO:0000259" key="5">
    <source>
        <dbReference type="PROSITE" id="PS50003"/>
    </source>
</evidence>
<dbReference type="InterPro" id="IPR013083">
    <property type="entry name" value="Znf_RING/FYVE/PHD"/>
</dbReference>
<dbReference type="SUPFAM" id="SSF103657">
    <property type="entry name" value="BAR/IMD domain-like"/>
    <property type="match status" value="1"/>
</dbReference>
<sequence length="475" mass="51865">MVEEKVAAALQGRASVGMHGVKDLLAFVKGNADMEDAAAKYYTRFASLFGNETGTANDALLGYSSSCKSLQKLHADLSNTLTSVELKRAEESLAAFDDGAKKVSGTATTMVNDLQSARDKVEKAYQAQEKAWADSEEADKQSTRVASVDSDPWLQGLRYQTAVKALETVQATHGSDLGRLCSEMKAHDLKRLETMKSVLRSYAEARRNLLQKELQNAEELCGMIERIEPQSDSQGFLAAADISDLDLVKKEEPAEAAAPQAAASLGVWIPDEAVRHCNKCQMAFGMMRRKHHCRRCGHVFCDKCSSRTVVLPQSFGFNQQPQRVCDACADTVQQMGAEGGAKATEPESGQSLEVLKEGPLIKKGGMLKANPNKPRHFVVTRAGFLHYFDSKFDPTPKGSICLHYAKITLADDDACAFNIDVEESAQGGFFALRQKMAKTKFILRSNLGSNERDSWVRMLRTCSNFGDGQPAAALG</sequence>
<dbReference type="Pfam" id="PF01363">
    <property type="entry name" value="FYVE"/>
    <property type="match status" value="1"/>
</dbReference>
<dbReference type="InterPro" id="IPR011011">
    <property type="entry name" value="Znf_FYVE_PHD"/>
</dbReference>
<dbReference type="PROSITE" id="PS50003">
    <property type="entry name" value="PH_DOMAIN"/>
    <property type="match status" value="1"/>
</dbReference>
<accession>A0A7S0VJG9</accession>
<feature type="domain" description="FYVE-type" evidence="6">
    <location>
        <begin position="271"/>
        <end position="333"/>
    </location>
</feature>
<evidence type="ECO:0000256" key="3">
    <source>
        <dbReference type="ARBA" id="ARBA00022833"/>
    </source>
</evidence>
<protein>
    <recommendedName>
        <fullName evidence="8">FYVE-type domain-containing protein</fullName>
    </recommendedName>
</protein>
<gene>
    <name evidence="7" type="ORF">HTEP1355_LOCUS5322</name>
</gene>
<keyword evidence="1" id="KW-0479">Metal-binding</keyword>
<evidence type="ECO:0008006" key="8">
    <source>
        <dbReference type="Google" id="ProtNLM"/>
    </source>
</evidence>